<sequence>MTRRHRNLALHHLTVLAVLSTTVLPGAAAIEDLDPEDVPPECALACAPIKQLTERCEAAAEQQFGAEAVNRRWATGKQRRASAVDGGNGGQDKDAWRGRRRPRGARRSLQRMLGSRLDRRQEEDDGQEDSEESSDDSDSDDSDDDEEEEKQGEEEDNLPAAENAAETGGIEEEAAAEANQGPAVEAMRACVCGETGFDVAVAALGCAACAAQNATAEDANEGELSQPAVECAVCLKA</sequence>
<proteinExistence type="predicted"/>
<dbReference type="GeneID" id="85442721"/>
<keyword evidence="2" id="KW-0732">Signal</keyword>
<comment type="caution">
    <text evidence="3">The sequence shown here is derived from an EMBL/GenBank/DDBJ whole genome shotgun (WGS) entry which is preliminary data.</text>
</comment>
<gene>
    <name evidence="3" type="ORF">LY79DRAFT_562530</name>
</gene>
<dbReference type="RefSeq" id="XP_060411235.1">
    <property type="nucleotide sequence ID" value="XM_060558481.1"/>
</dbReference>
<evidence type="ECO:0000256" key="2">
    <source>
        <dbReference type="SAM" id="SignalP"/>
    </source>
</evidence>
<dbReference type="EMBL" id="JAHLJV010000058">
    <property type="protein sequence ID" value="KAK1580176.1"/>
    <property type="molecule type" value="Genomic_DNA"/>
</dbReference>
<feature type="region of interest" description="Disordered" evidence="1">
    <location>
        <begin position="73"/>
        <end position="182"/>
    </location>
</feature>
<accession>A0AAD8V1Q1</accession>
<feature type="compositionally biased region" description="Acidic residues" evidence="1">
    <location>
        <begin position="123"/>
        <end position="157"/>
    </location>
</feature>
<feature type="signal peptide" evidence="2">
    <location>
        <begin position="1"/>
        <end position="29"/>
    </location>
</feature>
<reference evidence="3" key="1">
    <citation type="submission" date="2021-06" db="EMBL/GenBank/DDBJ databases">
        <title>Comparative genomics, transcriptomics and evolutionary studies reveal genomic signatures of adaptation to plant cell wall in hemibiotrophic fungi.</title>
        <authorList>
            <consortium name="DOE Joint Genome Institute"/>
            <person name="Baroncelli R."/>
            <person name="Diaz J.F."/>
            <person name="Benocci T."/>
            <person name="Peng M."/>
            <person name="Battaglia E."/>
            <person name="Haridas S."/>
            <person name="Andreopoulos W."/>
            <person name="Labutti K."/>
            <person name="Pangilinan J."/>
            <person name="Floch G.L."/>
            <person name="Makela M.R."/>
            <person name="Henrissat B."/>
            <person name="Grigoriev I.V."/>
            <person name="Crouch J.A."/>
            <person name="De Vries R.P."/>
            <person name="Sukno S.A."/>
            <person name="Thon M.R."/>
        </authorList>
    </citation>
    <scope>NUCLEOTIDE SEQUENCE</scope>
    <source>
        <strain evidence="3">CBS 125086</strain>
    </source>
</reference>
<feature type="compositionally biased region" description="Basic residues" evidence="1">
    <location>
        <begin position="98"/>
        <end position="109"/>
    </location>
</feature>
<dbReference type="AlphaFoldDB" id="A0AAD8V1Q1"/>
<protein>
    <submittedName>
        <fullName evidence="3">Uncharacterized protein</fullName>
    </submittedName>
</protein>
<organism evidence="3 4">
    <name type="scientific">Colletotrichum navitas</name>
    <dbReference type="NCBI Taxonomy" id="681940"/>
    <lineage>
        <taxon>Eukaryota</taxon>
        <taxon>Fungi</taxon>
        <taxon>Dikarya</taxon>
        <taxon>Ascomycota</taxon>
        <taxon>Pezizomycotina</taxon>
        <taxon>Sordariomycetes</taxon>
        <taxon>Hypocreomycetidae</taxon>
        <taxon>Glomerellales</taxon>
        <taxon>Glomerellaceae</taxon>
        <taxon>Colletotrichum</taxon>
        <taxon>Colletotrichum graminicola species complex</taxon>
    </lineage>
</organism>
<evidence type="ECO:0000313" key="3">
    <source>
        <dbReference type="EMBL" id="KAK1580176.1"/>
    </source>
</evidence>
<name>A0AAD8V1Q1_9PEZI</name>
<evidence type="ECO:0000256" key="1">
    <source>
        <dbReference type="SAM" id="MobiDB-lite"/>
    </source>
</evidence>
<dbReference type="Proteomes" id="UP001230504">
    <property type="component" value="Unassembled WGS sequence"/>
</dbReference>
<keyword evidence="4" id="KW-1185">Reference proteome</keyword>
<feature type="chain" id="PRO_5041897688" evidence="2">
    <location>
        <begin position="30"/>
        <end position="237"/>
    </location>
</feature>
<evidence type="ECO:0000313" key="4">
    <source>
        <dbReference type="Proteomes" id="UP001230504"/>
    </source>
</evidence>